<name>A0A645GJI7_9ZZZZ</name>
<evidence type="ECO:0000313" key="2">
    <source>
        <dbReference type="EMBL" id="MPN27067.1"/>
    </source>
</evidence>
<sequence>MKSTFYILFYIKRNDVKRNGLASIIVRVTIDGKRCQFNSKLEVSPDTWDQVSQRVIGRSVNAKSLRKQNVRFSINRK</sequence>
<feature type="domain" description="Arm DNA-binding" evidence="1">
    <location>
        <begin position="9"/>
        <end position="67"/>
    </location>
</feature>
<dbReference type="EMBL" id="VSSQ01076828">
    <property type="protein sequence ID" value="MPN27067.1"/>
    <property type="molecule type" value="Genomic_DNA"/>
</dbReference>
<protein>
    <recommendedName>
        <fullName evidence="1">Arm DNA-binding domain-containing protein</fullName>
    </recommendedName>
</protein>
<dbReference type="InterPro" id="IPR035386">
    <property type="entry name" value="Arm-DNA-bind_5"/>
</dbReference>
<evidence type="ECO:0000259" key="1">
    <source>
        <dbReference type="Pfam" id="PF17293"/>
    </source>
</evidence>
<reference evidence="2" key="1">
    <citation type="submission" date="2019-08" db="EMBL/GenBank/DDBJ databases">
        <authorList>
            <person name="Kucharzyk K."/>
            <person name="Murdoch R.W."/>
            <person name="Higgins S."/>
            <person name="Loffler F."/>
        </authorList>
    </citation>
    <scope>NUCLEOTIDE SEQUENCE</scope>
</reference>
<organism evidence="2">
    <name type="scientific">bioreactor metagenome</name>
    <dbReference type="NCBI Taxonomy" id="1076179"/>
    <lineage>
        <taxon>unclassified sequences</taxon>
        <taxon>metagenomes</taxon>
        <taxon>ecological metagenomes</taxon>
    </lineage>
</organism>
<accession>A0A645GJI7</accession>
<gene>
    <name evidence="2" type="ORF">SDC9_174494</name>
</gene>
<comment type="caution">
    <text evidence="2">The sequence shown here is derived from an EMBL/GenBank/DDBJ whole genome shotgun (WGS) entry which is preliminary data.</text>
</comment>
<dbReference type="AlphaFoldDB" id="A0A645GJI7"/>
<dbReference type="Pfam" id="PF17293">
    <property type="entry name" value="Arm-DNA-bind_5"/>
    <property type="match status" value="1"/>
</dbReference>
<proteinExistence type="predicted"/>